<accession>A0A653C890</accession>
<dbReference type="OrthoDB" id="6366319at2759"/>
<proteinExistence type="predicted"/>
<protein>
    <submittedName>
        <fullName evidence="1">Uncharacterized protein</fullName>
    </submittedName>
</protein>
<evidence type="ECO:0000313" key="1">
    <source>
        <dbReference type="EMBL" id="VEN43839.1"/>
    </source>
</evidence>
<gene>
    <name evidence="1" type="ORF">CALMAC_LOCUS6849</name>
</gene>
<organism evidence="1 2">
    <name type="scientific">Callosobruchus maculatus</name>
    <name type="common">Southern cowpea weevil</name>
    <name type="synonym">Pulse bruchid</name>
    <dbReference type="NCBI Taxonomy" id="64391"/>
    <lineage>
        <taxon>Eukaryota</taxon>
        <taxon>Metazoa</taxon>
        <taxon>Ecdysozoa</taxon>
        <taxon>Arthropoda</taxon>
        <taxon>Hexapoda</taxon>
        <taxon>Insecta</taxon>
        <taxon>Pterygota</taxon>
        <taxon>Neoptera</taxon>
        <taxon>Endopterygota</taxon>
        <taxon>Coleoptera</taxon>
        <taxon>Polyphaga</taxon>
        <taxon>Cucujiformia</taxon>
        <taxon>Chrysomeloidea</taxon>
        <taxon>Chrysomelidae</taxon>
        <taxon>Bruchinae</taxon>
        <taxon>Bruchini</taxon>
        <taxon>Callosobruchus</taxon>
    </lineage>
</organism>
<evidence type="ECO:0000313" key="2">
    <source>
        <dbReference type="Proteomes" id="UP000410492"/>
    </source>
</evidence>
<sequence length="299" mass="33914">MTSQEDPPHEDLIDFHVRSPVLPRAPTVSLYLEHSDNLIDTELPILEKKLQSVPSQHENFPRKKSIDVEDILIVIDSDDDLPEAERHQDTIDGPPLAVERCKYDVVDESQRDNNFFDICDNHLEALTVLQNLDEVLNATLLDMSAGSEGSEDCVSEQRDIEDCLQDLDNYLNTQEDTSSESSGTLDSSVATSTYSSKDTTECLRDHLRHIEQNYTMFAKGCVNSGYVDTEPAQDRPASVCEEKALERPKEAKKRMCATVAVGRRELEGRRSNKRARYGLRYNMQTSIHRVQQVPDQMNN</sequence>
<reference evidence="1 2" key="1">
    <citation type="submission" date="2019-01" db="EMBL/GenBank/DDBJ databases">
        <authorList>
            <person name="Sayadi A."/>
        </authorList>
    </citation>
    <scope>NUCLEOTIDE SEQUENCE [LARGE SCALE GENOMIC DNA]</scope>
</reference>
<keyword evidence="2" id="KW-1185">Reference proteome</keyword>
<dbReference type="Proteomes" id="UP000410492">
    <property type="component" value="Unassembled WGS sequence"/>
</dbReference>
<name>A0A653C890_CALMS</name>
<dbReference type="AlphaFoldDB" id="A0A653C890"/>
<dbReference type="EMBL" id="CAACVG010007143">
    <property type="protein sequence ID" value="VEN43839.1"/>
    <property type="molecule type" value="Genomic_DNA"/>
</dbReference>